<name>A0AAU9K6C6_9CILI</name>
<proteinExistence type="predicted"/>
<reference evidence="2" key="1">
    <citation type="submission" date="2021-09" db="EMBL/GenBank/DDBJ databases">
        <authorList>
            <consortium name="AG Swart"/>
            <person name="Singh M."/>
            <person name="Singh A."/>
            <person name="Seah K."/>
            <person name="Emmerich C."/>
        </authorList>
    </citation>
    <scope>NUCLEOTIDE SEQUENCE</scope>
    <source>
        <strain evidence="2">ATCC30299</strain>
    </source>
</reference>
<gene>
    <name evidence="2" type="ORF">BSTOLATCC_MIC61207</name>
</gene>
<dbReference type="Proteomes" id="UP001162131">
    <property type="component" value="Unassembled WGS sequence"/>
</dbReference>
<evidence type="ECO:0000313" key="2">
    <source>
        <dbReference type="EMBL" id="CAG9334595.1"/>
    </source>
</evidence>
<evidence type="ECO:0000256" key="1">
    <source>
        <dbReference type="SAM" id="MobiDB-lite"/>
    </source>
</evidence>
<evidence type="ECO:0000313" key="3">
    <source>
        <dbReference type="Proteomes" id="UP001162131"/>
    </source>
</evidence>
<dbReference type="AlphaFoldDB" id="A0AAU9K6C6"/>
<dbReference type="EMBL" id="CAJZBQ010000058">
    <property type="protein sequence ID" value="CAG9334595.1"/>
    <property type="molecule type" value="Genomic_DNA"/>
</dbReference>
<sequence>MVSIIILIAMQRKNSSARISLSTRKAEDSSRANNSDRHLPSLHSPRTDPFLNMKISDKKTPSLRPICLVKHKLINSASTSKLKLPSKYRRIVLEPSSLQVIPERTPKLSESSANHAYLPFSSHILNRRFSNPAIHAESKEALKFEDLITKESVQSKYPKFPLPRILSQSNFLLSPKTNNKELKINIKQLNIPENFMFSHRSAPNTHKRPSIVSKPIHFNINKQNPAEMSFGDIDQDSADLF</sequence>
<feature type="region of interest" description="Disordered" evidence="1">
    <location>
        <begin position="18"/>
        <end position="53"/>
    </location>
</feature>
<keyword evidence="3" id="KW-1185">Reference proteome</keyword>
<comment type="caution">
    <text evidence="2">The sequence shown here is derived from an EMBL/GenBank/DDBJ whole genome shotgun (WGS) entry which is preliminary data.</text>
</comment>
<feature type="compositionally biased region" description="Basic and acidic residues" evidence="1">
    <location>
        <begin position="24"/>
        <end position="39"/>
    </location>
</feature>
<protein>
    <submittedName>
        <fullName evidence="2">Uncharacterized protein</fullName>
    </submittedName>
</protein>
<accession>A0AAU9K6C6</accession>
<organism evidence="2 3">
    <name type="scientific">Blepharisma stoltei</name>
    <dbReference type="NCBI Taxonomy" id="1481888"/>
    <lineage>
        <taxon>Eukaryota</taxon>
        <taxon>Sar</taxon>
        <taxon>Alveolata</taxon>
        <taxon>Ciliophora</taxon>
        <taxon>Postciliodesmatophora</taxon>
        <taxon>Heterotrichea</taxon>
        <taxon>Heterotrichida</taxon>
        <taxon>Blepharismidae</taxon>
        <taxon>Blepharisma</taxon>
    </lineage>
</organism>